<comment type="caution">
    <text evidence="1">The sequence shown here is derived from an EMBL/GenBank/DDBJ whole genome shotgun (WGS) entry which is preliminary data.</text>
</comment>
<sequence>MPWLLFEPPFVVQTDDSDVILQALNDFLVLLLQVPKR</sequence>
<reference evidence="1" key="1">
    <citation type="journal article" date="2015" name="Proc. Natl. Acad. Sci. U.S.A.">
        <title>Networks of energetic and metabolic interactions define dynamics in microbial communities.</title>
        <authorList>
            <person name="Embree M."/>
            <person name="Liu J.K."/>
            <person name="Al-Bassam M.M."/>
            <person name="Zengler K."/>
        </authorList>
    </citation>
    <scope>NUCLEOTIDE SEQUENCE</scope>
</reference>
<accession>A0A0W8FC25</accession>
<gene>
    <name evidence="1" type="ORF">ASZ90_011879</name>
</gene>
<proteinExistence type="predicted"/>
<evidence type="ECO:0000313" key="1">
    <source>
        <dbReference type="EMBL" id="KUG18424.1"/>
    </source>
</evidence>
<dbReference type="EMBL" id="LNQE01001382">
    <property type="protein sequence ID" value="KUG18424.1"/>
    <property type="molecule type" value="Genomic_DNA"/>
</dbReference>
<protein>
    <submittedName>
        <fullName evidence="1">Uncharacterized protein</fullName>
    </submittedName>
</protein>
<name>A0A0W8FC25_9ZZZZ</name>
<organism evidence="1">
    <name type="scientific">hydrocarbon metagenome</name>
    <dbReference type="NCBI Taxonomy" id="938273"/>
    <lineage>
        <taxon>unclassified sequences</taxon>
        <taxon>metagenomes</taxon>
        <taxon>ecological metagenomes</taxon>
    </lineage>
</organism>
<dbReference type="AlphaFoldDB" id="A0A0W8FC25"/>